<feature type="region of interest" description="Disordered" evidence="1">
    <location>
        <begin position="29"/>
        <end position="53"/>
    </location>
</feature>
<organism evidence="2 3">
    <name type="scientific">Nitzschia inconspicua</name>
    <dbReference type="NCBI Taxonomy" id="303405"/>
    <lineage>
        <taxon>Eukaryota</taxon>
        <taxon>Sar</taxon>
        <taxon>Stramenopiles</taxon>
        <taxon>Ochrophyta</taxon>
        <taxon>Bacillariophyta</taxon>
        <taxon>Bacillariophyceae</taxon>
        <taxon>Bacillariophycidae</taxon>
        <taxon>Bacillariales</taxon>
        <taxon>Bacillariaceae</taxon>
        <taxon>Nitzschia</taxon>
    </lineage>
</organism>
<dbReference type="AlphaFoldDB" id="A0A9K3M0K1"/>
<proteinExistence type="predicted"/>
<name>A0A9K3M0K1_9STRA</name>
<evidence type="ECO:0000256" key="1">
    <source>
        <dbReference type="SAM" id="MobiDB-lite"/>
    </source>
</evidence>
<evidence type="ECO:0000313" key="2">
    <source>
        <dbReference type="EMBL" id="KAG7371235.1"/>
    </source>
</evidence>
<comment type="caution">
    <text evidence="2">The sequence shown here is derived from an EMBL/GenBank/DDBJ whole genome shotgun (WGS) entry which is preliminary data.</text>
</comment>
<dbReference type="Proteomes" id="UP000693970">
    <property type="component" value="Unassembled WGS sequence"/>
</dbReference>
<gene>
    <name evidence="2" type="ORF">IV203_019805</name>
</gene>
<evidence type="ECO:0000313" key="3">
    <source>
        <dbReference type="Proteomes" id="UP000693970"/>
    </source>
</evidence>
<keyword evidence="3" id="KW-1185">Reference proteome</keyword>
<accession>A0A9K3M0K1</accession>
<dbReference type="EMBL" id="JAGRRH010000004">
    <property type="protein sequence ID" value="KAG7371235.1"/>
    <property type="molecule type" value="Genomic_DNA"/>
</dbReference>
<sequence length="134" mass="15494">MHDPFERFLESMFRGLQTNVTDYADMATEGFEKGTVPPTSSKRSKSSEDLDEQFPTGSLVQIAGLESGMDRNGHRGDILFRTHDTRRVTVKLTVKPENVEVLWTYDENECKTVFHECDSKKHDWSISRRPFYCL</sequence>
<reference evidence="2" key="1">
    <citation type="journal article" date="2021" name="Sci. Rep.">
        <title>Diploid genomic architecture of Nitzschia inconspicua, an elite biomass production diatom.</title>
        <authorList>
            <person name="Oliver A."/>
            <person name="Podell S."/>
            <person name="Pinowska A."/>
            <person name="Traller J.C."/>
            <person name="Smith S.R."/>
            <person name="McClure R."/>
            <person name="Beliaev A."/>
            <person name="Bohutskyi P."/>
            <person name="Hill E.A."/>
            <person name="Rabines A."/>
            <person name="Zheng H."/>
            <person name="Allen L.Z."/>
            <person name="Kuo A."/>
            <person name="Grigoriev I.V."/>
            <person name="Allen A.E."/>
            <person name="Hazlebeck D."/>
            <person name="Allen E.E."/>
        </authorList>
    </citation>
    <scope>NUCLEOTIDE SEQUENCE</scope>
    <source>
        <strain evidence="2">Hildebrandi</strain>
    </source>
</reference>
<reference evidence="2" key="2">
    <citation type="submission" date="2021-04" db="EMBL/GenBank/DDBJ databases">
        <authorList>
            <person name="Podell S."/>
        </authorList>
    </citation>
    <scope>NUCLEOTIDE SEQUENCE</scope>
    <source>
        <strain evidence="2">Hildebrandi</strain>
    </source>
</reference>
<protein>
    <submittedName>
        <fullName evidence="2">Uncharacterized protein</fullName>
    </submittedName>
</protein>